<evidence type="ECO:0000256" key="5">
    <source>
        <dbReference type="PIRSR" id="PIRSR000193-1"/>
    </source>
</evidence>
<keyword evidence="3 4" id="KW-0560">Oxidoreductase</keyword>
<evidence type="ECO:0000256" key="4">
    <source>
        <dbReference type="HAMAP-Rule" id="MF_01925"/>
    </source>
</evidence>
<dbReference type="Pfam" id="PF03807">
    <property type="entry name" value="F420_oxidored"/>
    <property type="match status" value="1"/>
</dbReference>
<dbReference type="InterPro" id="IPR008927">
    <property type="entry name" value="6-PGluconate_DH-like_C_sf"/>
</dbReference>
<comment type="similarity">
    <text evidence="1 4">Belongs to the pyrroline-5-carboxylate reductase family.</text>
</comment>
<dbReference type="SUPFAM" id="SSF51735">
    <property type="entry name" value="NAD(P)-binding Rossmann-fold domains"/>
    <property type="match status" value="1"/>
</dbReference>
<name>A0AAX4HJL2_9BACT</name>
<reference evidence="8 9" key="1">
    <citation type="submission" date="2023-11" db="EMBL/GenBank/DDBJ databases">
        <title>Peredibacter starrii A3.12.</title>
        <authorList>
            <person name="Mitchell R.J."/>
        </authorList>
    </citation>
    <scope>NUCLEOTIDE SEQUENCE [LARGE SCALE GENOMIC DNA]</scope>
    <source>
        <strain evidence="8 9">A3.12</strain>
    </source>
</reference>
<dbReference type="EC" id="1.5.1.2" evidence="4"/>
<dbReference type="GO" id="GO:0005737">
    <property type="term" value="C:cytoplasm"/>
    <property type="evidence" value="ECO:0007669"/>
    <property type="project" value="UniProtKB-SubCell"/>
</dbReference>
<dbReference type="Pfam" id="PF14748">
    <property type="entry name" value="P5CR_dimer"/>
    <property type="match status" value="1"/>
</dbReference>
<keyword evidence="4" id="KW-0963">Cytoplasm</keyword>
<dbReference type="InterPro" id="IPR029036">
    <property type="entry name" value="P5CR_dimer"/>
</dbReference>
<feature type="domain" description="Pyrroline-5-carboxylate reductase dimerisation" evidence="7">
    <location>
        <begin position="153"/>
        <end position="254"/>
    </location>
</feature>
<gene>
    <name evidence="4" type="primary">proC</name>
    <name evidence="8" type="ORF">SOO65_11955</name>
</gene>
<keyword evidence="4" id="KW-0641">Proline biosynthesis</keyword>
<dbReference type="InterPro" id="IPR000304">
    <property type="entry name" value="Pyrroline-COOH_reductase"/>
</dbReference>
<comment type="pathway">
    <text evidence="4">Amino-acid biosynthesis; L-proline biosynthesis; L-proline from L-glutamate 5-semialdehyde: step 1/1.</text>
</comment>
<dbReference type="Gene3D" id="1.10.3730.10">
    <property type="entry name" value="ProC C-terminal domain-like"/>
    <property type="match status" value="1"/>
</dbReference>
<evidence type="ECO:0000313" key="9">
    <source>
        <dbReference type="Proteomes" id="UP001324634"/>
    </source>
</evidence>
<dbReference type="EMBL" id="CP139487">
    <property type="protein sequence ID" value="WPU63401.1"/>
    <property type="molecule type" value="Genomic_DNA"/>
</dbReference>
<feature type="binding site" evidence="5">
    <location>
        <begin position="6"/>
        <end position="11"/>
    </location>
    <ligand>
        <name>NADP(+)</name>
        <dbReference type="ChEBI" id="CHEBI:58349"/>
    </ligand>
</feature>
<dbReference type="Proteomes" id="UP001324634">
    <property type="component" value="Chromosome"/>
</dbReference>
<accession>A0AAX4HJL2</accession>
<keyword evidence="9" id="KW-1185">Reference proteome</keyword>
<evidence type="ECO:0000256" key="1">
    <source>
        <dbReference type="ARBA" id="ARBA00005525"/>
    </source>
</evidence>
<feature type="domain" description="Pyrroline-5-carboxylate reductase catalytic N-terminal" evidence="6">
    <location>
        <begin position="3"/>
        <end position="92"/>
    </location>
</feature>
<dbReference type="PANTHER" id="PTHR11645:SF0">
    <property type="entry name" value="PYRROLINE-5-CARBOXYLATE REDUCTASE 3"/>
    <property type="match status" value="1"/>
</dbReference>
<organism evidence="8 9">
    <name type="scientific">Peredibacter starrii</name>
    <dbReference type="NCBI Taxonomy" id="28202"/>
    <lineage>
        <taxon>Bacteria</taxon>
        <taxon>Pseudomonadati</taxon>
        <taxon>Bdellovibrionota</taxon>
        <taxon>Bacteriovoracia</taxon>
        <taxon>Bacteriovoracales</taxon>
        <taxon>Bacteriovoracaceae</taxon>
        <taxon>Peredibacter</taxon>
    </lineage>
</organism>
<evidence type="ECO:0000313" key="8">
    <source>
        <dbReference type="EMBL" id="WPU63401.1"/>
    </source>
</evidence>
<comment type="subcellular location">
    <subcellularLocation>
        <location evidence="4">Cytoplasm</location>
    </subcellularLocation>
</comment>
<keyword evidence="4" id="KW-0028">Amino-acid biosynthesis</keyword>
<dbReference type="AlphaFoldDB" id="A0AAX4HJL2"/>
<comment type="function">
    <text evidence="4">Catalyzes the reduction of 1-pyrroline-5-carboxylate (PCA) to L-proline.</text>
</comment>
<dbReference type="GO" id="GO:0004735">
    <property type="term" value="F:pyrroline-5-carboxylate reductase activity"/>
    <property type="evidence" value="ECO:0007669"/>
    <property type="project" value="UniProtKB-UniRule"/>
</dbReference>
<dbReference type="PANTHER" id="PTHR11645">
    <property type="entry name" value="PYRROLINE-5-CARBOXYLATE REDUCTASE"/>
    <property type="match status" value="1"/>
</dbReference>
<dbReference type="InterPro" id="IPR036291">
    <property type="entry name" value="NAD(P)-bd_dom_sf"/>
</dbReference>
<dbReference type="HAMAP" id="MF_01925">
    <property type="entry name" value="P5C_reductase"/>
    <property type="match status" value="1"/>
</dbReference>
<sequence>MRVLVLGAGKMVEAILTGFKASEDLSNWMIFSPSGISAKNLGAKIGARVVADLQNVETPDWILVGCKPQQLPDLKNLLGDKFKDSLFVSILAAVTEEEQRRVLNAKYLIRVMPNLPVEHKEGVSLLASESAKARLGSFEALFTKLGTALIVSETELDELTLLTGSGPAFFYEFAKNLSHSFESMSEEQREKLIRQVLLGAAKSGKMSKKSLSEMTDAVTSKAGVTIAVLENWRSNGFAEFVKKGIEAGKKRTEEIKALLRQS</sequence>
<evidence type="ECO:0000256" key="2">
    <source>
        <dbReference type="ARBA" id="ARBA00022857"/>
    </source>
</evidence>
<dbReference type="SUPFAM" id="SSF48179">
    <property type="entry name" value="6-phosphogluconate dehydrogenase C-terminal domain-like"/>
    <property type="match status" value="1"/>
</dbReference>
<proteinExistence type="inferred from homology"/>
<dbReference type="KEGG" id="psti:SOO65_11955"/>
<comment type="catalytic activity">
    <reaction evidence="4">
        <text>L-proline + NAD(+) = (S)-1-pyrroline-5-carboxylate + NADH + 2 H(+)</text>
        <dbReference type="Rhea" id="RHEA:14105"/>
        <dbReference type="ChEBI" id="CHEBI:15378"/>
        <dbReference type="ChEBI" id="CHEBI:17388"/>
        <dbReference type="ChEBI" id="CHEBI:57540"/>
        <dbReference type="ChEBI" id="CHEBI:57945"/>
        <dbReference type="ChEBI" id="CHEBI:60039"/>
        <dbReference type="EC" id="1.5.1.2"/>
    </reaction>
</comment>
<evidence type="ECO:0000259" key="6">
    <source>
        <dbReference type="Pfam" id="PF03807"/>
    </source>
</evidence>
<evidence type="ECO:0000259" key="7">
    <source>
        <dbReference type="Pfam" id="PF14748"/>
    </source>
</evidence>
<protein>
    <recommendedName>
        <fullName evidence="4">Pyrroline-5-carboxylate reductase</fullName>
        <shortName evidence="4">P5C reductase</shortName>
        <shortName evidence="4">P5CR</shortName>
        <ecNumber evidence="4">1.5.1.2</ecNumber>
    </recommendedName>
    <alternativeName>
        <fullName evidence="4">PCA reductase</fullName>
    </alternativeName>
</protein>
<dbReference type="Gene3D" id="3.40.50.720">
    <property type="entry name" value="NAD(P)-binding Rossmann-like Domain"/>
    <property type="match status" value="1"/>
</dbReference>
<evidence type="ECO:0000256" key="3">
    <source>
        <dbReference type="ARBA" id="ARBA00023002"/>
    </source>
</evidence>
<dbReference type="InterPro" id="IPR028939">
    <property type="entry name" value="P5C_Rdtase_cat_N"/>
</dbReference>
<dbReference type="PIRSF" id="PIRSF000193">
    <property type="entry name" value="Pyrrol-5-carb_rd"/>
    <property type="match status" value="1"/>
</dbReference>
<keyword evidence="2 4" id="KW-0521">NADP</keyword>
<dbReference type="GO" id="GO:0055129">
    <property type="term" value="P:L-proline biosynthetic process"/>
    <property type="evidence" value="ECO:0007669"/>
    <property type="project" value="UniProtKB-UniRule"/>
</dbReference>
<comment type="catalytic activity">
    <reaction evidence="4">
        <text>L-proline + NADP(+) = (S)-1-pyrroline-5-carboxylate + NADPH + 2 H(+)</text>
        <dbReference type="Rhea" id="RHEA:14109"/>
        <dbReference type="ChEBI" id="CHEBI:15378"/>
        <dbReference type="ChEBI" id="CHEBI:17388"/>
        <dbReference type="ChEBI" id="CHEBI:57783"/>
        <dbReference type="ChEBI" id="CHEBI:58349"/>
        <dbReference type="ChEBI" id="CHEBI:60039"/>
        <dbReference type="EC" id="1.5.1.2"/>
    </reaction>
</comment>
<dbReference type="RefSeq" id="WP_321390043.1">
    <property type="nucleotide sequence ID" value="NZ_CP139487.1"/>
</dbReference>